<dbReference type="GO" id="GO:0043113">
    <property type="term" value="P:receptor clustering"/>
    <property type="evidence" value="ECO:0007669"/>
    <property type="project" value="TreeGrafter"/>
</dbReference>
<dbReference type="GO" id="GO:0045211">
    <property type="term" value="C:postsynaptic membrane"/>
    <property type="evidence" value="ECO:0007669"/>
    <property type="project" value="TreeGrafter"/>
</dbReference>
<dbReference type="FunFam" id="3.80.10.10:FF:000118">
    <property type="entry name" value="Leucine rich repeat containing 7"/>
    <property type="match status" value="1"/>
</dbReference>
<organism evidence="5 6">
    <name type="scientific">Tetranychus urticae</name>
    <name type="common">Two-spotted spider mite</name>
    <dbReference type="NCBI Taxonomy" id="32264"/>
    <lineage>
        <taxon>Eukaryota</taxon>
        <taxon>Metazoa</taxon>
        <taxon>Ecdysozoa</taxon>
        <taxon>Arthropoda</taxon>
        <taxon>Chelicerata</taxon>
        <taxon>Arachnida</taxon>
        <taxon>Acari</taxon>
        <taxon>Acariformes</taxon>
        <taxon>Trombidiformes</taxon>
        <taxon>Prostigmata</taxon>
        <taxon>Eleutherengona</taxon>
        <taxon>Raphignathae</taxon>
        <taxon>Tetranychoidea</taxon>
        <taxon>Tetranychidae</taxon>
        <taxon>Tetranychus</taxon>
    </lineage>
</organism>
<dbReference type="PROSITE" id="PS51450">
    <property type="entry name" value="LRR"/>
    <property type="match status" value="3"/>
</dbReference>
<evidence type="ECO:0000313" key="5">
    <source>
        <dbReference type="EnsemblMetazoa" id="tetur01g10620.1"/>
    </source>
</evidence>
<dbReference type="EnsemblMetazoa" id="tetur01g10620.1">
    <property type="protein sequence ID" value="tetur01g10620.1"/>
    <property type="gene ID" value="tetur01g10620"/>
</dbReference>
<dbReference type="InterPro" id="IPR003591">
    <property type="entry name" value="Leu-rich_rpt_typical-subtyp"/>
</dbReference>
<dbReference type="Pfam" id="PF13855">
    <property type="entry name" value="LRR_8"/>
    <property type="match status" value="1"/>
</dbReference>
<dbReference type="GO" id="GO:0098609">
    <property type="term" value="P:cell-cell adhesion"/>
    <property type="evidence" value="ECO:0007669"/>
    <property type="project" value="TreeGrafter"/>
</dbReference>
<feature type="compositionally biased region" description="Low complexity" evidence="3">
    <location>
        <begin position="730"/>
        <end position="739"/>
    </location>
</feature>
<dbReference type="PANTHER" id="PTHR23119">
    <property type="entry name" value="DISCS LARGE"/>
    <property type="match status" value="1"/>
</dbReference>
<dbReference type="eggNOG" id="KOG0619">
    <property type="taxonomic scope" value="Eukaryota"/>
</dbReference>
<dbReference type="InterPro" id="IPR050614">
    <property type="entry name" value="Synaptic_Scaffolding_LAP-MAGUK"/>
</dbReference>
<evidence type="ECO:0000259" key="4">
    <source>
        <dbReference type="Pfam" id="PF23598"/>
    </source>
</evidence>
<feature type="compositionally biased region" description="Polar residues" evidence="3">
    <location>
        <begin position="718"/>
        <end position="729"/>
    </location>
</feature>
<keyword evidence="6" id="KW-1185">Reference proteome</keyword>
<dbReference type="Pfam" id="PF23598">
    <property type="entry name" value="LRR_14"/>
    <property type="match status" value="2"/>
</dbReference>
<feature type="compositionally biased region" description="Polar residues" evidence="3">
    <location>
        <begin position="486"/>
        <end position="495"/>
    </location>
</feature>
<dbReference type="SUPFAM" id="SSF52075">
    <property type="entry name" value="Outer arm dynein light chain 1"/>
    <property type="match status" value="1"/>
</dbReference>
<dbReference type="Gene3D" id="3.80.10.10">
    <property type="entry name" value="Ribonuclease Inhibitor"/>
    <property type="match status" value="4"/>
</dbReference>
<evidence type="ECO:0000256" key="3">
    <source>
        <dbReference type="SAM" id="MobiDB-lite"/>
    </source>
</evidence>
<feature type="compositionally biased region" description="Polar residues" evidence="3">
    <location>
        <begin position="957"/>
        <end position="995"/>
    </location>
</feature>
<dbReference type="InterPro" id="IPR032675">
    <property type="entry name" value="LRR_dom_sf"/>
</dbReference>
<dbReference type="GO" id="GO:0016323">
    <property type="term" value="C:basolateral plasma membrane"/>
    <property type="evidence" value="ECO:0007669"/>
    <property type="project" value="TreeGrafter"/>
</dbReference>
<feature type="region of interest" description="Disordered" evidence="3">
    <location>
        <begin position="718"/>
        <end position="743"/>
    </location>
</feature>
<dbReference type="AlphaFoldDB" id="T1JSI4"/>
<keyword evidence="2" id="KW-0677">Repeat</keyword>
<dbReference type="PANTHER" id="PTHR23119:SF50">
    <property type="entry name" value="PDZ DOMAIN-CONTAINING PROTEIN"/>
    <property type="match status" value="1"/>
</dbReference>
<dbReference type="InterPro" id="IPR001611">
    <property type="entry name" value="Leu-rich_rpt"/>
</dbReference>
<accession>T1JSI4</accession>
<feature type="domain" description="Disease resistance R13L4/SHOC-2-like LRR" evidence="4">
    <location>
        <begin position="195"/>
        <end position="279"/>
    </location>
</feature>
<feature type="compositionally biased region" description="Low complexity" evidence="3">
    <location>
        <begin position="1003"/>
        <end position="1018"/>
    </location>
</feature>
<dbReference type="Proteomes" id="UP000015104">
    <property type="component" value="Unassembled WGS sequence"/>
</dbReference>
<reference evidence="5" key="2">
    <citation type="submission" date="2015-06" db="UniProtKB">
        <authorList>
            <consortium name="EnsemblMetazoa"/>
        </authorList>
    </citation>
    <scope>IDENTIFICATION</scope>
</reference>
<feature type="domain" description="Disease resistance R13L4/SHOC-2-like LRR" evidence="4">
    <location>
        <begin position="310"/>
        <end position="391"/>
    </location>
</feature>
<dbReference type="GO" id="GO:0005912">
    <property type="term" value="C:adherens junction"/>
    <property type="evidence" value="ECO:0007669"/>
    <property type="project" value="TreeGrafter"/>
</dbReference>
<dbReference type="GO" id="GO:0014069">
    <property type="term" value="C:postsynaptic density"/>
    <property type="evidence" value="ECO:0007669"/>
    <property type="project" value="TreeGrafter"/>
</dbReference>
<evidence type="ECO:0000256" key="2">
    <source>
        <dbReference type="ARBA" id="ARBA00022737"/>
    </source>
</evidence>
<dbReference type="SMART" id="SM00364">
    <property type="entry name" value="LRR_BAC"/>
    <property type="match status" value="11"/>
</dbReference>
<proteinExistence type="predicted"/>
<dbReference type="Pfam" id="PF12799">
    <property type="entry name" value="LRR_4"/>
    <property type="match status" value="1"/>
</dbReference>
<feature type="region of interest" description="Disordered" evidence="3">
    <location>
        <begin position="474"/>
        <end position="495"/>
    </location>
</feature>
<evidence type="ECO:0000256" key="1">
    <source>
        <dbReference type="ARBA" id="ARBA00022614"/>
    </source>
</evidence>
<keyword evidence="1" id="KW-0433">Leucine-rich repeat</keyword>
<feature type="region of interest" description="Disordered" evidence="3">
    <location>
        <begin position="544"/>
        <end position="615"/>
    </location>
</feature>
<dbReference type="STRING" id="32264.T1JSI4"/>
<dbReference type="GO" id="GO:0045197">
    <property type="term" value="P:establishment or maintenance of epithelial cell apical/basal polarity"/>
    <property type="evidence" value="ECO:0007669"/>
    <property type="project" value="TreeGrafter"/>
</dbReference>
<dbReference type="SMART" id="SM00369">
    <property type="entry name" value="LRR_TYP"/>
    <property type="match status" value="15"/>
</dbReference>
<feature type="compositionally biased region" description="Basic and acidic residues" evidence="3">
    <location>
        <begin position="575"/>
        <end position="600"/>
    </location>
</feature>
<feature type="compositionally biased region" description="Polar residues" evidence="3">
    <location>
        <begin position="760"/>
        <end position="781"/>
    </location>
</feature>
<dbReference type="InterPro" id="IPR055414">
    <property type="entry name" value="LRR_R13L4/SHOC2-like"/>
</dbReference>
<feature type="compositionally biased region" description="Polar residues" evidence="3">
    <location>
        <begin position="565"/>
        <end position="574"/>
    </location>
</feature>
<dbReference type="GO" id="GO:0019901">
    <property type="term" value="F:protein kinase binding"/>
    <property type="evidence" value="ECO:0007669"/>
    <property type="project" value="TreeGrafter"/>
</dbReference>
<dbReference type="SUPFAM" id="SSF52058">
    <property type="entry name" value="L domain-like"/>
    <property type="match status" value="1"/>
</dbReference>
<sequence length="1018" mass="114762">MVTYFCELLVVDLKYNLYLFACLPENMTSWKDWKHCSCLRPCFVYCLKPCFSSLGEEYGFKDCKHLDFSHCNLKEVPDEVFSLERTLEELLLDVNSIRDLPRVVFHCTGLKKLSISDNEIETLPNAISSLVYLEYLNLSRNSLLVIPDGIKCCKCLIVLDCSVNPLGKVPDSLTQLINLQELYLNDTFLEYLPANFGRLSRLRIVELRENHIKILPKSFQRLINLERLDIGQNELAEFPEVLCNLTNLQELWIDGNRISSLPETLGNLTNLTYLDASENRIVAVASNIAACHKLTDLLLSGNKIVELPETLGSLKYLTYLRLDDNKLTSLPQSIGGLSSLQEFVMSNNYIQSLPKNIGFLRNLHSLIMDCNKFKTLPDTICSCSKLRLLSVASNDLSELPDDIGRLSNLKVLNLRNNQLKFLPYSFANITNLRTLWLSDNQQKPIMKLQTDTDEITGKKVLTCFLLPQQAPFNPDEAYLSDHDDPSSSSKGESKMYNSESRIKFYSASGEIDEKDDQFISKLVRNPTPYPKELKAHARHARNLALKRRDSFGNGEDDDFRPKETLYQQPSNSSKGPDRASHTEIKEAKLTKASKCDRESSVPKSELNYESQQTSDQYHQYPAINQEEQTMLLKQSNSPVTFENRDSPSLNIATQNRNTANPPIITDHPIVESKMNFYPQFPSSANECYSMVVDQQNRPVTIYNNNSVENLLSNYQVNLSSQENSRSNHQSPPSSLSPPSCNQHQTLEKQLLMRTAGYSVQRETPSSHHASYFQDNSSSSNPLIGLNEANRSSIKNLSSHSNVSGSVGGENNGAHILNFSGPENKVSYRNHDLHQTLSQNQNLPISSEEAKRIHSSSTTNPSTSQIVHQSLRHLSNDAINNQLSKIMLKTSTSITPNKITPFNESDKFFDKKFTCLPPTATSTNQYRYISSPAQVIYQQFSMGLDQLPTNHKTHALYHQNNSPTAMNPTSTTNQQSHLYNQHKSSRNESSLISGQESFIPISPQPTDSLLTTTTNSSGS</sequence>
<dbReference type="GO" id="GO:0098887">
    <property type="term" value="P:neurotransmitter receptor transport, endosome to postsynaptic membrane"/>
    <property type="evidence" value="ECO:0007669"/>
    <property type="project" value="TreeGrafter"/>
</dbReference>
<name>T1JSI4_TETUR</name>
<evidence type="ECO:0000313" key="6">
    <source>
        <dbReference type="Proteomes" id="UP000015104"/>
    </source>
</evidence>
<dbReference type="EMBL" id="CAEY01000461">
    <property type="status" value="NOT_ANNOTATED_CDS"/>
    <property type="molecule type" value="Genomic_DNA"/>
</dbReference>
<feature type="region of interest" description="Disordered" evidence="3">
    <location>
        <begin position="957"/>
        <end position="1018"/>
    </location>
</feature>
<feature type="region of interest" description="Disordered" evidence="3">
    <location>
        <begin position="758"/>
        <end position="785"/>
    </location>
</feature>
<dbReference type="InterPro" id="IPR025875">
    <property type="entry name" value="Leu-rich_rpt_4"/>
</dbReference>
<dbReference type="GO" id="GO:0098968">
    <property type="term" value="P:neurotransmitter receptor transport postsynaptic membrane to endosome"/>
    <property type="evidence" value="ECO:0007669"/>
    <property type="project" value="TreeGrafter"/>
</dbReference>
<reference evidence="6" key="1">
    <citation type="submission" date="2011-08" db="EMBL/GenBank/DDBJ databases">
        <authorList>
            <person name="Rombauts S."/>
        </authorList>
    </citation>
    <scope>NUCLEOTIDE SEQUENCE</scope>
    <source>
        <strain evidence="6">London</strain>
    </source>
</reference>
<dbReference type="SMART" id="SM00365">
    <property type="entry name" value="LRR_SD22"/>
    <property type="match status" value="6"/>
</dbReference>
<dbReference type="HOGENOM" id="CLU_296534_0_0_1"/>
<protein>
    <recommendedName>
        <fullName evidence="4">Disease resistance R13L4/SHOC-2-like LRR domain-containing protein</fullName>
    </recommendedName>
</protein>